<evidence type="ECO:0000313" key="1">
    <source>
        <dbReference type="EMBL" id="KAI4331021.1"/>
    </source>
</evidence>
<accession>A0ACB9N7J4</accession>
<sequence length="389" mass="42512">MNHRLISAAFLCCAALASPSRAQTCSAYTFPSVTRFASCVNLPVLNSYLHWNYDRTNNTVSIAFRRTGASTSEWIAWGINPIRQQMVGSQALVAYQNSTTGAMYAYTSAIDSTDTTLPTGNLGFGVPSINATFEKGDMTIFATLELTTGLENGVNQVWQVGPMSGGRPSIHPLSGGNVLSVGTLNFVSGTSTNSGNSRQRRKNVHGVLNAVSWGTLMLLGAMIARYMKAFESADPAWFYLHVTCQMVAYTIGVAGWATGMKLGSDSSSNYQTHRDIGISLFMLGTLQVFTLLLRPKKDHKYRPYWNVYHYAIGYCVIVLSVVNVFKGLDILNPDGKWKKAYVGILVFLGINAAVLEAFTWYLIFKRRKSEEQRPNAHGNVGYASGSGPV</sequence>
<comment type="caution">
    <text evidence="1">The sequence shown here is derived from an EMBL/GenBank/DDBJ whole genome shotgun (WGS) entry which is preliminary data.</text>
</comment>
<evidence type="ECO:0000313" key="2">
    <source>
        <dbReference type="Proteomes" id="UP001057402"/>
    </source>
</evidence>
<protein>
    <submittedName>
        <fullName evidence="1">Uncharacterized protein</fullName>
    </submittedName>
</protein>
<keyword evidence="2" id="KW-1185">Reference proteome</keyword>
<name>A0ACB9N7J4_9MYRT</name>
<proteinExistence type="predicted"/>
<organism evidence="1 2">
    <name type="scientific">Melastoma candidum</name>
    <dbReference type="NCBI Taxonomy" id="119954"/>
    <lineage>
        <taxon>Eukaryota</taxon>
        <taxon>Viridiplantae</taxon>
        <taxon>Streptophyta</taxon>
        <taxon>Embryophyta</taxon>
        <taxon>Tracheophyta</taxon>
        <taxon>Spermatophyta</taxon>
        <taxon>Magnoliopsida</taxon>
        <taxon>eudicotyledons</taxon>
        <taxon>Gunneridae</taxon>
        <taxon>Pentapetalae</taxon>
        <taxon>rosids</taxon>
        <taxon>malvids</taxon>
        <taxon>Myrtales</taxon>
        <taxon>Melastomataceae</taxon>
        <taxon>Melastomatoideae</taxon>
        <taxon>Melastomateae</taxon>
        <taxon>Melastoma</taxon>
    </lineage>
</organism>
<reference evidence="2" key="1">
    <citation type="journal article" date="2023" name="Front. Plant Sci.">
        <title>Chromosomal-level genome assembly of Melastoma candidum provides insights into trichome evolution.</title>
        <authorList>
            <person name="Zhong Y."/>
            <person name="Wu W."/>
            <person name="Sun C."/>
            <person name="Zou P."/>
            <person name="Liu Y."/>
            <person name="Dai S."/>
            <person name="Zhou R."/>
        </authorList>
    </citation>
    <scope>NUCLEOTIDE SEQUENCE [LARGE SCALE GENOMIC DNA]</scope>
</reference>
<gene>
    <name evidence="1" type="ORF">MLD38_029251</name>
</gene>
<dbReference type="EMBL" id="CM042887">
    <property type="protein sequence ID" value="KAI4331021.1"/>
    <property type="molecule type" value="Genomic_DNA"/>
</dbReference>
<dbReference type="Proteomes" id="UP001057402">
    <property type="component" value="Chromosome 8"/>
</dbReference>